<feature type="region of interest" description="Disordered" evidence="1">
    <location>
        <begin position="106"/>
        <end position="126"/>
    </location>
</feature>
<comment type="caution">
    <text evidence="2">The sequence shown here is derived from an EMBL/GenBank/DDBJ whole genome shotgun (WGS) entry which is preliminary data.</text>
</comment>
<evidence type="ECO:0000313" key="3">
    <source>
        <dbReference type="Proteomes" id="UP001341840"/>
    </source>
</evidence>
<accession>A0ABU6XVP7</accession>
<protein>
    <submittedName>
        <fullName evidence="2">Uncharacterized protein</fullName>
    </submittedName>
</protein>
<reference evidence="2 3" key="1">
    <citation type="journal article" date="2023" name="Plants (Basel)">
        <title>Bridging the Gap: Combining Genomics and Transcriptomics Approaches to Understand Stylosanthes scabra, an Orphan Legume from the Brazilian Caatinga.</title>
        <authorList>
            <person name="Ferreira-Neto J.R.C."/>
            <person name="da Silva M.D."/>
            <person name="Binneck E."/>
            <person name="de Melo N.F."/>
            <person name="da Silva R.H."/>
            <person name="de Melo A.L.T.M."/>
            <person name="Pandolfi V."/>
            <person name="Bustamante F.O."/>
            <person name="Brasileiro-Vidal A.C."/>
            <person name="Benko-Iseppon A.M."/>
        </authorList>
    </citation>
    <scope>NUCLEOTIDE SEQUENCE [LARGE SCALE GENOMIC DNA]</scope>
    <source>
        <tissue evidence="2">Leaves</tissue>
    </source>
</reference>
<evidence type="ECO:0000256" key="1">
    <source>
        <dbReference type="SAM" id="MobiDB-lite"/>
    </source>
</evidence>
<feature type="compositionally biased region" description="Basic residues" evidence="1">
    <location>
        <begin position="228"/>
        <end position="237"/>
    </location>
</feature>
<feature type="region of interest" description="Disordered" evidence="1">
    <location>
        <begin position="210"/>
        <end position="237"/>
    </location>
</feature>
<name>A0ABU6XVP7_9FABA</name>
<feature type="region of interest" description="Disordered" evidence="1">
    <location>
        <begin position="155"/>
        <end position="191"/>
    </location>
</feature>
<feature type="region of interest" description="Disordered" evidence="1">
    <location>
        <begin position="39"/>
        <end position="90"/>
    </location>
</feature>
<feature type="compositionally biased region" description="Basic and acidic residues" evidence="1">
    <location>
        <begin position="56"/>
        <end position="66"/>
    </location>
</feature>
<sequence>MGGMPKTVNTPSGPILQNSIKKIWPNPFEEVSKPKIPSQIQIQLRRRSAKVPKAKGIPDSEIHKSTIEQQHAVLNSPPQQQDSSEIQNSEIQKVQLQILIHDSNSKSANPEIQSKFQSPGTTTSRIHNKALNTGFQAKSDPKLKFNVPYLDVPDRGIGGGSPTPVRSGTEDGAVAKGAVVTDDDTEEYGGGRIMDSKVADFSGRGVRLKSMTDLGSAGSGQPRWWKMSPRRGKTKSR</sequence>
<gene>
    <name evidence="2" type="ORF">PIB30_102772</name>
</gene>
<dbReference type="EMBL" id="JASCZI010214668">
    <property type="protein sequence ID" value="MED6202180.1"/>
    <property type="molecule type" value="Genomic_DNA"/>
</dbReference>
<organism evidence="2 3">
    <name type="scientific">Stylosanthes scabra</name>
    <dbReference type="NCBI Taxonomy" id="79078"/>
    <lineage>
        <taxon>Eukaryota</taxon>
        <taxon>Viridiplantae</taxon>
        <taxon>Streptophyta</taxon>
        <taxon>Embryophyta</taxon>
        <taxon>Tracheophyta</taxon>
        <taxon>Spermatophyta</taxon>
        <taxon>Magnoliopsida</taxon>
        <taxon>eudicotyledons</taxon>
        <taxon>Gunneridae</taxon>
        <taxon>Pentapetalae</taxon>
        <taxon>rosids</taxon>
        <taxon>fabids</taxon>
        <taxon>Fabales</taxon>
        <taxon>Fabaceae</taxon>
        <taxon>Papilionoideae</taxon>
        <taxon>50 kb inversion clade</taxon>
        <taxon>dalbergioids sensu lato</taxon>
        <taxon>Dalbergieae</taxon>
        <taxon>Pterocarpus clade</taxon>
        <taxon>Stylosanthes</taxon>
    </lineage>
</organism>
<feature type="compositionally biased region" description="Basic residues" evidence="1">
    <location>
        <begin position="44"/>
        <end position="53"/>
    </location>
</feature>
<evidence type="ECO:0000313" key="2">
    <source>
        <dbReference type="EMBL" id="MED6202180.1"/>
    </source>
</evidence>
<feature type="compositionally biased region" description="Polar residues" evidence="1">
    <location>
        <begin position="67"/>
        <end position="90"/>
    </location>
</feature>
<keyword evidence="3" id="KW-1185">Reference proteome</keyword>
<dbReference type="Proteomes" id="UP001341840">
    <property type="component" value="Unassembled WGS sequence"/>
</dbReference>
<proteinExistence type="predicted"/>